<evidence type="ECO:0000256" key="1">
    <source>
        <dbReference type="SAM" id="Phobius"/>
    </source>
</evidence>
<feature type="transmembrane region" description="Helical" evidence="1">
    <location>
        <begin position="106"/>
        <end position="128"/>
    </location>
</feature>
<evidence type="ECO:0000313" key="3">
    <source>
        <dbReference type="Proteomes" id="UP001177023"/>
    </source>
</evidence>
<comment type="caution">
    <text evidence="2">The sequence shown here is derived from an EMBL/GenBank/DDBJ whole genome shotgun (WGS) entry which is preliminary data.</text>
</comment>
<keyword evidence="1" id="KW-0812">Transmembrane</keyword>
<dbReference type="Proteomes" id="UP001177023">
    <property type="component" value="Unassembled WGS sequence"/>
</dbReference>
<evidence type="ECO:0000313" key="2">
    <source>
        <dbReference type="EMBL" id="CAJ0567709.1"/>
    </source>
</evidence>
<feature type="transmembrane region" description="Helical" evidence="1">
    <location>
        <begin position="62"/>
        <end position="86"/>
    </location>
</feature>
<feature type="non-terminal residue" evidence="2">
    <location>
        <position position="1"/>
    </location>
</feature>
<sequence length="222" mass="25745">MLLPILEVFPPARLTFHHRRHSRRSSLRASFLLAGQSLRKILLIAPLSRHKCCLGCVSLRDAVPLICVIEIIMMAWCAMFAIDFAVNDGVLFFTRELEGRGQRISACLAVFVACSLVVIAVTLFAWYYRRKSFYVLHVLWQLVFVSYVFFLVYLLLMRIFVYKNDASRKIMIPSAITIAVFCTFIGICEMWWLFIMVDALLYDDQKSSRRTSDNEYPSRPHN</sequence>
<proteinExistence type="predicted"/>
<protein>
    <submittedName>
        <fullName evidence="2">Uncharacterized protein</fullName>
    </submittedName>
</protein>
<dbReference type="AlphaFoldDB" id="A0AA36CEV0"/>
<dbReference type="EMBL" id="CATQJA010001546">
    <property type="protein sequence ID" value="CAJ0567709.1"/>
    <property type="molecule type" value="Genomic_DNA"/>
</dbReference>
<name>A0AA36CEV0_9BILA</name>
<gene>
    <name evidence="2" type="ORF">MSPICULIGERA_LOCUS6251</name>
</gene>
<organism evidence="2 3">
    <name type="scientific">Mesorhabditis spiculigera</name>
    <dbReference type="NCBI Taxonomy" id="96644"/>
    <lineage>
        <taxon>Eukaryota</taxon>
        <taxon>Metazoa</taxon>
        <taxon>Ecdysozoa</taxon>
        <taxon>Nematoda</taxon>
        <taxon>Chromadorea</taxon>
        <taxon>Rhabditida</taxon>
        <taxon>Rhabditina</taxon>
        <taxon>Rhabditomorpha</taxon>
        <taxon>Rhabditoidea</taxon>
        <taxon>Rhabditidae</taxon>
        <taxon>Mesorhabditinae</taxon>
        <taxon>Mesorhabditis</taxon>
    </lineage>
</organism>
<keyword evidence="3" id="KW-1185">Reference proteome</keyword>
<keyword evidence="1" id="KW-0472">Membrane</keyword>
<feature type="transmembrane region" description="Helical" evidence="1">
    <location>
        <begin position="134"/>
        <end position="156"/>
    </location>
</feature>
<feature type="transmembrane region" description="Helical" evidence="1">
    <location>
        <begin position="176"/>
        <end position="202"/>
    </location>
</feature>
<accession>A0AA36CEV0</accession>
<keyword evidence="1" id="KW-1133">Transmembrane helix</keyword>
<reference evidence="2" key="1">
    <citation type="submission" date="2023-06" db="EMBL/GenBank/DDBJ databases">
        <authorList>
            <person name="Delattre M."/>
        </authorList>
    </citation>
    <scope>NUCLEOTIDE SEQUENCE</scope>
    <source>
        <strain evidence="2">AF72</strain>
    </source>
</reference>